<comment type="caution">
    <text evidence="1">The sequence shown here is derived from an EMBL/GenBank/DDBJ whole genome shotgun (WGS) entry which is preliminary data.</text>
</comment>
<dbReference type="EMBL" id="ABCS01000028">
    <property type="protein sequence ID" value="EDM78695.1"/>
    <property type="molecule type" value="Genomic_DNA"/>
</dbReference>
<dbReference type="RefSeq" id="WP_006972242.1">
    <property type="nucleotide sequence ID" value="NZ_ABCS01000028.1"/>
</dbReference>
<dbReference type="STRING" id="391625.PPSIR1_29628"/>
<evidence type="ECO:0000313" key="2">
    <source>
        <dbReference type="Proteomes" id="UP000005801"/>
    </source>
</evidence>
<dbReference type="OrthoDB" id="5515085at2"/>
<organism evidence="1 2">
    <name type="scientific">Plesiocystis pacifica SIR-1</name>
    <dbReference type="NCBI Taxonomy" id="391625"/>
    <lineage>
        <taxon>Bacteria</taxon>
        <taxon>Pseudomonadati</taxon>
        <taxon>Myxococcota</taxon>
        <taxon>Polyangia</taxon>
        <taxon>Nannocystales</taxon>
        <taxon>Nannocystaceae</taxon>
        <taxon>Plesiocystis</taxon>
    </lineage>
</organism>
<evidence type="ECO:0000313" key="1">
    <source>
        <dbReference type="EMBL" id="EDM78695.1"/>
    </source>
</evidence>
<reference evidence="1 2" key="1">
    <citation type="submission" date="2007-06" db="EMBL/GenBank/DDBJ databases">
        <authorList>
            <person name="Shimkets L."/>
            <person name="Ferriera S."/>
            <person name="Johnson J."/>
            <person name="Kravitz S."/>
            <person name="Beeson K."/>
            <person name="Sutton G."/>
            <person name="Rogers Y.-H."/>
            <person name="Friedman R."/>
            <person name="Frazier M."/>
            <person name="Venter J.C."/>
        </authorList>
    </citation>
    <scope>NUCLEOTIDE SEQUENCE [LARGE SCALE GENOMIC DNA]</scope>
    <source>
        <strain evidence="1 2">SIR-1</strain>
    </source>
</reference>
<sequence length="220" mass="23821">MSLAIAPRAPGVDPEGFWGAPWPQARVEEAGRKYAALAELATMDEGPERKAGLAAIARRWPGALREAELIGPERVDRRAREVAEGSAAVGDGGARTRRWWLERPGVAAREVAAVLCWSELHASLGDQLRFRQGSPKDWPGGLVGFVAWLDACPDPSARARWLPELDNDAVAGLLGPRLRARAAYLCLAARAGLPLAELNATLFARAGHWDERPGDPDWAR</sequence>
<protein>
    <submittedName>
        <fullName evidence="1">Uncharacterized protein</fullName>
    </submittedName>
</protein>
<keyword evidence="2" id="KW-1185">Reference proteome</keyword>
<proteinExistence type="predicted"/>
<dbReference type="Proteomes" id="UP000005801">
    <property type="component" value="Unassembled WGS sequence"/>
</dbReference>
<accession>A6G693</accession>
<name>A6G693_9BACT</name>
<dbReference type="AlphaFoldDB" id="A6G693"/>
<gene>
    <name evidence="1" type="ORF">PPSIR1_29628</name>
</gene>